<dbReference type="EMBL" id="JASCZI010091065">
    <property type="protein sequence ID" value="MED6148778.1"/>
    <property type="molecule type" value="Genomic_DNA"/>
</dbReference>
<proteinExistence type="predicted"/>
<reference evidence="1 2" key="1">
    <citation type="journal article" date="2023" name="Plants (Basel)">
        <title>Bridging the Gap: Combining Genomics and Transcriptomics Approaches to Understand Stylosanthes scabra, an Orphan Legume from the Brazilian Caatinga.</title>
        <authorList>
            <person name="Ferreira-Neto J.R.C."/>
            <person name="da Silva M.D."/>
            <person name="Binneck E."/>
            <person name="de Melo N.F."/>
            <person name="da Silva R.H."/>
            <person name="de Melo A.L.T.M."/>
            <person name="Pandolfi V."/>
            <person name="Bustamante F.O."/>
            <person name="Brasileiro-Vidal A.C."/>
            <person name="Benko-Iseppon A.M."/>
        </authorList>
    </citation>
    <scope>NUCLEOTIDE SEQUENCE [LARGE SCALE GENOMIC DNA]</scope>
    <source>
        <tissue evidence="1">Leaves</tissue>
    </source>
</reference>
<accession>A0ABU6TLE6</accession>
<name>A0ABU6TLE6_9FABA</name>
<organism evidence="1 2">
    <name type="scientific">Stylosanthes scabra</name>
    <dbReference type="NCBI Taxonomy" id="79078"/>
    <lineage>
        <taxon>Eukaryota</taxon>
        <taxon>Viridiplantae</taxon>
        <taxon>Streptophyta</taxon>
        <taxon>Embryophyta</taxon>
        <taxon>Tracheophyta</taxon>
        <taxon>Spermatophyta</taxon>
        <taxon>Magnoliopsida</taxon>
        <taxon>eudicotyledons</taxon>
        <taxon>Gunneridae</taxon>
        <taxon>Pentapetalae</taxon>
        <taxon>rosids</taxon>
        <taxon>fabids</taxon>
        <taxon>Fabales</taxon>
        <taxon>Fabaceae</taxon>
        <taxon>Papilionoideae</taxon>
        <taxon>50 kb inversion clade</taxon>
        <taxon>dalbergioids sensu lato</taxon>
        <taxon>Dalbergieae</taxon>
        <taxon>Pterocarpus clade</taxon>
        <taxon>Stylosanthes</taxon>
    </lineage>
</organism>
<dbReference type="Proteomes" id="UP001341840">
    <property type="component" value="Unassembled WGS sequence"/>
</dbReference>
<comment type="caution">
    <text evidence="1">The sequence shown here is derived from an EMBL/GenBank/DDBJ whole genome shotgun (WGS) entry which is preliminary data.</text>
</comment>
<keyword evidence="2" id="KW-1185">Reference proteome</keyword>
<sequence length="147" mass="15780">MERVKKSSQNAKDALIVLKIELDRPVGAQTGDLFGLVWGVEPDRSDRTGIRPGFLKGGTSSFWETTHPIHSSTSLQPSPFAVESVVLSGPLLLTSHESRPSPTPTALNHRVATTVLADSNAAQPPRRFSPSLLQCLTSSSVFAGFDN</sequence>
<gene>
    <name evidence="1" type="ORF">PIB30_056087</name>
</gene>
<protein>
    <submittedName>
        <fullName evidence="1">Uncharacterized protein</fullName>
    </submittedName>
</protein>
<evidence type="ECO:0000313" key="1">
    <source>
        <dbReference type="EMBL" id="MED6148778.1"/>
    </source>
</evidence>
<evidence type="ECO:0000313" key="2">
    <source>
        <dbReference type="Proteomes" id="UP001341840"/>
    </source>
</evidence>